<reference evidence="13 14" key="1">
    <citation type="submission" date="2023-07" db="EMBL/GenBank/DDBJ databases">
        <title>Sorghum-associated microbial communities from plants grown in Nebraska, USA.</title>
        <authorList>
            <person name="Schachtman D."/>
        </authorList>
    </citation>
    <scope>NUCLEOTIDE SEQUENCE [LARGE SCALE GENOMIC DNA]</scope>
    <source>
        <strain evidence="13 14">CC258</strain>
    </source>
</reference>
<keyword evidence="4" id="KW-0808">Transferase</keyword>
<evidence type="ECO:0000256" key="6">
    <source>
        <dbReference type="ARBA" id="ARBA00022777"/>
    </source>
</evidence>
<comment type="caution">
    <text evidence="13">The sequence shown here is derived from an EMBL/GenBank/DDBJ whole genome shotgun (WGS) entry which is preliminary data.</text>
</comment>
<dbReference type="CDD" id="cd00082">
    <property type="entry name" value="HisKA"/>
    <property type="match status" value="1"/>
</dbReference>
<evidence type="ECO:0000259" key="12">
    <source>
        <dbReference type="PROSITE" id="PS50110"/>
    </source>
</evidence>
<dbReference type="GO" id="GO:0016301">
    <property type="term" value="F:kinase activity"/>
    <property type="evidence" value="ECO:0007669"/>
    <property type="project" value="UniProtKB-KW"/>
</dbReference>
<dbReference type="SMART" id="SM00387">
    <property type="entry name" value="HATPase_c"/>
    <property type="match status" value="1"/>
</dbReference>
<dbReference type="Proteomes" id="UP001267290">
    <property type="component" value="Unassembled WGS sequence"/>
</dbReference>
<evidence type="ECO:0000256" key="5">
    <source>
        <dbReference type="ARBA" id="ARBA00022741"/>
    </source>
</evidence>
<evidence type="ECO:0000256" key="8">
    <source>
        <dbReference type="ARBA" id="ARBA00023012"/>
    </source>
</evidence>
<dbReference type="PANTHER" id="PTHR43547">
    <property type="entry name" value="TWO-COMPONENT HISTIDINE KINASE"/>
    <property type="match status" value="1"/>
</dbReference>
<accession>A0ABU1P0N5</accession>
<dbReference type="InterPro" id="IPR003594">
    <property type="entry name" value="HATPase_dom"/>
</dbReference>
<keyword evidence="8" id="KW-0902">Two-component regulatory system</keyword>
<dbReference type="InterPro" id="IPR036097">
    <property type="entry name" value="HisK_dim/P_sf"/>
</dbReference>
<dbReference type="SUPFAM" id="SSF52172">
    <property type="entry name" value="CheY-like"/>
    <property type="match status" value="1"/>
</dbReference>
<evidence type="ECO:0000256" key="4">
    <source>
        <dbReference type="ARBA" id="ARBA00022679"/>
    </source>
</evidence>
<evidence type="ECO:0000256" key="2">
    <source>
        <dbReference type="ARBA" id="ARBA00012438"/>
    </source>
</evidence>
<dbReference type="Gene3D" id="3.30.565.10">
    <property type="entry name" value="Histidine kinase-like ATPase, C-terminal domain"/>
    <property type="match status" value="1"/>
</dbReference>
<comment type="catalytic activity">
    <reaction evidence="1">
        <text>ATP + protein L-histidine = ADP + protein N-phospho-L-histidine.</text>
        <dbReference type="EC" id="2.7.13.3"/>
    </reaction>
</comment>
<evidence type="ECO:0000313" key="13">
    <source>
        <dbReference type="EMBL" id="MDR6553299.1"/>
    </source>
</evidence>
<dbReference type="SUPFAM" id="SSF55785">
    <property type="entry name" value="PYP-like sensor domain (PAS domain)"/>
    <property type="match status" value="1"/>
</dbReference>
<dbReference type="InterPro" id="IPR036890">
    <property type="entry name" value="HATPase_C_sf"/>
</dbReference>
<keyword evidence="7" id="KW-0067">ATP-binding</keyword>
<dbReference type="PRINTS" id="PR00344">
    <property type="entry name" value="BCTRLSENSOR"/>
</dbReference>
<evidence type="ECO:0000259" key="11">
    <source>
        <dbReference type="PROSITE" id="PS50109"/>
    </source>
</evidence>
<keyword evidence="10" id="KW-0175">Coiled coil</keyword>
<dbReference type="SMART" id="SM00388">
    <property type="entry name" value="HisKA"/>
    <property type="match status" value="1"/>
</dbReference>
<feature type="domain" description="Histidine kinase" evidence="11">
    <location>
        <begin position="331"/>
        <end position="534"/>
    </location>
</feature>
<keyword evidence="5" id="KW-0547">Nucleotide-binding</keyword>
<keyword evidence="3 9" id="KW-0597">Phosphoprotein</keyword>
<dbReference type="PROSITE" id="PS50110">
    <property type="entry name" value="RESPONSE_REGULATORY"/>
    <property type="match status" value="1"/>
</dbReference>
<dbReference type="SMART" id="SM00448">
    <property type="entry name" value="REC"/>
    <property type="match status" value="1"/>
</dbReference>
<dbReference type="Pfam" id="PF02518">
    <property type="entry name" value="HATPase_c"/>
    <property type="match status" value="1"/>
</dbReference>
<evidence type="ECO:0000256" key="7">
    <source>
        <dbReference type="ARBA" id="ARBA00022840"/>
    </source>
</evidence>
<dbReference type="PANTHER" id="PTHR43547:SF2">
    <property type="entry name" value="HYBRID SIGNAL TRANSDUCTION HISTIDINE KINASE C"/>
    <property type="match status" value="1"/>
</dbReference>
<dbReference type="SUPFAM" id="SSF55874">
    <property type="entry name" value="ATPase domain of HSP90 chaperone/DNA topoisomerase II/histidine kinase"/>
    <property type="match status" value="1"/>
</dbReference>
<feature type="domain" description="Response regulatory" evidence="12">
    <location>
        <begin position="18"/>
        <end position="138"/>
    </location>
</feature>
<dbReference type="Gene3D" id="3.40.50.2300">
    <property type="match status" value="1"/>
</dbReference>
<dbReference type="InterPro" id="IPR005467">
    <property type="entry name" value="His_kinase_dom"/>
</dbReference>
<dbReference type="EC" id="2.7.13.3" evidence="2"/>
<protein>
    <recommendedName>
        <fullName evidence="2">histidine kinase</fullName>
        <ecNumber evidence="2">2.7.13.3</ecNumber>
    </recommendedName>
</protein>
<organism evidence="13 14">
    <name type="scientific">Paenibacillus qinlingensis</name>
    <dbReference type="NCBI Taxonomy" id="1837343"/>
    <lineage>
        <taxon>Bacteria</taxon>
        <taxon>Bacillati</taxon>
        <taxon>Bacillota</taxon>
        <taxon>Bacilli</taxon>
        <taxon>Bacillales</taxon>
        <taxon>Paenibacillaceae</taxon>
        <taxon>Paenibacillus</taxon>
    </lineage>
</organism>
<dbReference type="Pfam" id="PF00072">
    <property type="entry name" value="Response_reg"/>
    <property type="match status" value="1"/>
</dbReference>
<dbReference type="Gene3D" id="3.30.450.20">
    <property type="entry name" value="PAS domain"/>
    <property type="match status" value="1"/>
</dbReference>
<keyword evidence="14" id="KW-1185">Reference proteome</keyword>
<dbReference type="Gene3D" id="1.10.287.130">
    <property type="match status" value="1"/>
</dbReference>
<gene>
    <name evidence="13" type="ORF">J2736_004506</name>
</gene>
<dbReference type="RefSeq" id="WP_310500779.1">
    <property type="nucleotide sequence ID" value="NZ_JAVDSB010000009.1"/>
</dbReference>
<dbReference type="PROSITE" id="PS50109">
    <property type="entry name" value="HIS_KIN"/>
    <property type="match status" value="1"/>
</dbReference>
<evidence type="ECO:0000256" key="9">
    <source>
        <dbReference type="PROSITE-ProRule" id="PRU00169"/>
    </source>
</evidence>
<dbReference type="InterPro" id="IPR011006">
    <property type="entry name" value="CheY-like_superfamily"/>
</dbReference>
<feature type="modified residue" description="4-aspartylphosphate" evidence="9">
    <location>
        <position position="70"/>
    </location>
</feature>
<proteinExistence type="predicted"/>
<dbReference type="CDD" id="cd00130">
    <property type="entry name" value="PAS"/>
    <property type="match status" value="1"/>
</dbReference>
<dbReference type="InterPro" id="IPR001789">
    <property type="entry name" value="Sig_transdc_resp-reg_receiver"/>
</dbReference>
<evidence type="ECO:0000256" key="1">
    <source>
        <dbReference type="ARBA" id="ARBA00000085"/>
    </source>
</evidence>
<sequence length="535" mass="60850">MRIADLVQKGQAMEQQVKILAVDDRYENLLALNSILASSSYDVISLQSGEEALRYLLKEPADHIAVILMDVQMPGLSGFETVELIKQRKACQDIPIIFLTALSTSIEHVLRGYHVGSIDYLFKPVHPKMLRMKVDGFVNMHLNHQKLKAQSELLHKRTLDLEETNRKLAEAEEKLIEQNLLLENWVEERTSELVDAHEKLMNSQEHFKKMFILSPSLMAIRRLPDLTYLEVNESWKQHTGYGDEVIGTSLNLMRDELDNAANYGDIVRNEKVRYVTKSGDTRTALLSTEIIDIEDENCLLHVAVDITESLRFETEMARLAQLNLVGEMAAGIAHEIRNPMTTIRGFLQLFQENDRHMQKEYIPIMLEELDRANEIITEYLSLAKNKQSYQRPENINRIIESLLPLIQAEAVMSGKHVNGLFGYCPEIQLDDKEMRQLILNMCMNGLEAMTIGGTLNIETYQETEHVVLLIADQGSGIKTEHLEKLGRPFFTTKDEGTGLGLAICYSIAARHRATIEVSSSVKGTTFLIRFPLQSK</sequence>
<dbReference type="Pfam" id="PF00512">
    <property type="entry name" value="HisKA"/>
    <property type="match status" value="1"/>
</dbReference>
<dbReference type="InterPro" id="IPR035965">
    <property type="entry name" value="PAS-like_dom_sf"/>
</dbReference>
<name>A0ABU1P0N5_9BACL</name>
<keyword evidence="6 13" id="KW-0418">Kinase</keyword>
<dbReference type="SUPFAM" id="SSF47384">
    <property type="entry name" value="Homodimeric domain of signal transducing histidine kinase"/>
    <property type="match status" value="1"/>
</dbReference>
<dbReference type="InterPro" id="IPR000014">
    <property type="entry name" value="PAS"/>
</dbReference>
<evidence type="ECO:0000256" key="3">
    <source>
        <dbReference type="ARBA" id="ARBA00022553"/>
    </source>
</evidence>
<dbReference type="InterPro" id="IPR004358">
    <property type="entry name" value="Sig_transdc_His_kin-like_C"/>
</dbReference>
<dbReference type="InterPro" id="IPR003661">
    <property type="entry name" value="HisK_dim/P_dom"/>
</dbReference>
<feature type="coiled-coil region" evidence="10">
    <location>
        <begin position="154"/>
        <end position="188"/>
    </location>
</feature>
<evidence type="ECO:0000313" key="14">
    <source>
        <dbReference type="Proteomes" id="UP001267290"/>
    </source>
</evidence>
<dbReference type="EMBL" id="JAVDSB010000009">
    <property type="protein sequence ID" value="MDR6553299.1"/>
    <property type="molecule type" value="Genomic_DNA"/>
</dbReference>
<evidence type="ECO:0000256" key="10">
    <source>
        <dbReference type="SAM" id="Coils"/>
    </source>
</evidence>